<gene>
    <name evidence="6" type="ORF">GGD69_007442</name>
</gene>
<evidence type="ECO:0000259" key="5">
    <source>
        <dbReference type="Pfam" id="PF08281"/>
    </source>
</evidence>
<dbReference type="SUPFAM" id="SSF88659">
    <property type="entry name" value="Sigma3 and sigma4 domains of RNA polymerase sigma factors"/>
    <property type="match status" value="1"/>
</dbReference>
<evidence type="ECO:0000256" key="2">
    <source>
        <dbReference type="ARBA" id="ARBA00023015"/>
    </source>
</evidence>
<dbReference type="InterPro" id="IPR013249">
    <property type="entry name" value="RNA_pol_sigma70_r4_t2"/>
</dbReference>
<feature type="domain" description="RNA polymerase sigma factor 70 region 4 type 2" evidence="5">
    <location>
        <begin position="206"/>
        <end position="254"/>
    </location>
</feature>
<keyword evidence="2" id="KW-0805">Transcription regulation</keyword>
<dbReference type="PANTHER" id="PTHR43133:SF64">
    <property type="entry name" value="ECF SIGMA FACTOR"/>
    <property type="match status" value="1"/>
</dbReference>
<dbReference type="Proteomes" id="UP000518681">
    <property type="component" value="Unassembled WGS sequence"/>
</dbReference>
<protein>
    <submittedName>
        <fullName evidence="6">RNA polymerase sigma-70 factor (ECF subfamily)</fullName>
    </submittedName>
</protein>
<dbReference type="InterPro" id="IPR013325">
    <property type="entry name" value="RNA_pol_sigma_r2"/>
</dbReference>
<evidence type="ECO:0000313" key="6">
    <source>
        <dbReference type="EMBL" id="MBB6206542.1"/>
    </source>
</evidence>
<reference evidence="6 7" key="1">
    <citation type="submission" date="2020-08" db="EMBL/GenBank/DDBJ databases">
        <title>Genomic Encyclopedia of Type Strains, Phase IV (KMG-V): Genome sequencing to study the core and pangenomes of soil and plant-associated prokaryotes.</title>
        <authorList>
            <person name="Whitman W."/>
        </authorList>
    </citation>
    <scope>NUCLEOTIDE SEQUENCE [LARGE SCALE GENOMIC DNA]</scope>
    <source>
        <strain evidence="6 7">SEMIA 4013</strain>
    </source>
</reference>
<name>A0AAW3VA20_9BURK</name>
<dbReference type="InterPro" id="IPR013324">
    <property type="entry name" value="RNA_pol_sigma_r3/r4-like"/>
</dbReference>
<keyword evidence="3" id="KW-0731">Sigma factor</keyword>
<evidence type="ECO:0000256" key="1">
    <source>
        <dbReference type="ARBA" id="ARBA00010641"/>
    </source>
</evidence>
<dbReference type="InterPro" id="IPR036388">
    <property type="entry name" value="WH-like_DNA-bd_sf"/>
</dbReference>
<dbReference type="AlphaFoldDB" id="A0AAW3VA20"/>
<evidence type="ECO:0000313" key="7">
    <source>
        <dbReference type="Proteomes" id="UP000518681"/>
    </source>
</evidence>
<dbReference type="Pfam" id="PF08281">
    <property type="entry name" value="Sigma70_r4_2"/>
    <property type="match status" value="1"/>
</dbReference>
<sequence length="269" mass="30485">MRQVTYVANQRRYLQKSARSSKYCPGAPPSISLTNKNDRNPVIEMQARAGFAPAERKFVSIREFYDIFRPITRTHAAPTPKRMASDKELADFLAGVERRAFKQTVYAVRDDDASLDIVQDAMIKLAEKYGDRPAAELPLLFQRILQNAMHDYFRRAKVRNTWVSLFSSLGNADDDEFDPLETFEAQQGSAGAESNEQKLEREQVLQLIDDEIQKLPARQREAFLMRYWEDMDVAETAAAMGCSEGSVKTHCSRATHTLAQALKAKGITL</sequence>
<comment type="similarity">
    <text evidence="1">Belongs to the sigma-70 factor family. ECF subfamily.</text>
</comment>
<dbReference type="GO" id="GO:0006352">
    <property type="term" value="P:DNA-templated transcription initiation"/>
    <property type="evidence" value="ECO:0007669"/>
    <property type="project" value="InterPro"/>
</dbReference>
<dbReference type="GO" id="GO:0003677">
    <property type="term" value="F:DNA binding"/>
    <property type="evidence" value="ECO:0007669"/>
    <property type="project" value="InterPro"/>
</dbReference>
<proteinExistence type="inferred from homology"/>
<accession>A0AAW3VA20</accession>
<dbReference type="InterPro" id="IPR014284">
    <property type="entry name" value="RNA_pol_sigma-70_dom"/>
</dbReference>
<organism evidence="6 7">
    <name type="scientific">Paraburkholderia fungorum</name>
    <dbReference type="NCBI Taxonomy" id="134537"/>
    <lineage>
        <taxon>Bacteria</taxon>
        <taxon>Pseudomonadati</taxon>
        <taxon>Pseudomonadota</taxon>
        <taxon>Betaproteobacteria</taxon>
        <taxon>Burkholderiales</taxon>
        <taxon>Burkholderiaceae</taxon>
        <taxon>Paraburkholderia</taxon>
    </lineage>
</organism>
<dbReference type="CDD" id="cd06171">
    <property type="entry name" value="Sigma70_r4"/>
    <property type="match status" value="1"/>
</dbReference>
<evidence type="ECO:0000256" key="4">
    <source>
        <dbReference type="ARBA" id="ARBA00023163"/>
    </source>
</evidence>
<evidence type="ECO:0000256" key="3">
    <source>
        <dbReference type="ARBA" id="ARBA00023082"/>
    </source>
</evidence>
<comment type="caution">
    <text evidence="6">The sequence shown here is derived from an EMBL/GenBank/DDBJ whole genome shotgun (WGS) entry which is preliminary data.</text>
</comment>
<dbReference type="SUPFAM" id="SSF88946">
    <property type="entry name" value="Sigma2 domain of RNA polymerase sigma factors"/>
    <property type="match status" value="1"/>
</dbReference>
<dbReference type="EMBL" id="JACIIK010000018">
    <property type="protein sequence ID" value="MBB6206542.1"/>
    <property type="molecule type" value="Genomic_DNA"/>
</dbReference>
<keyword evidence="4" id="KW-0804">Transcription</keyword>
<dbReference type="NCBIfam" id="TIGR02937">
    <property type="entry name" value="sigma70-ECF"/>
    <property type="match status" value="1"/>
</dbReference>
<dbReference type="PANTHER" id="PTHR43133">
    <property type="entry name" value="RNA POLYMERASE ECF-TYPE SIGMA FACTO"/>
    <property type="match status" value="1"/>
</dbReference>
<dbReference type="InterPro" id="IPR039425">
    <property type="entry name" value="RNA_pol_sigma-70-like"/>
</dbReference>
<dbReference type="GO" id="GO:0016987">
    <property type="term" value="F:sigma factor activity"/>
    <property type="evidence" value="ECO:0007669"/>
    <property type="project" value="UniProtKB-KW"/>
</dbReference>
<dbReference type="NCBIfam" id="NF006550">
    <property type="entry name" value="PRK09047.1"/>
    <property type="match status" value="1"/>
</dbReference>
<dbReference type="Gene3D" id="1.10.10.10">
    <property type="entry name" value="Winged helix-like DNA-binding domain superfamily/Winged helix DNA-binding domain"/>
    <property type="match status" value="1"/>
</dbReference>